<name>H6SPV8_PARPM</name>
<dbReference type="Pfam" id="PF02782">
    <property type="entry name" value="FGGY_C"/>
    <property type="match status" value="1"/>
</dbReference>
<gene>
    <name evidence="5" type="ORF">RSPPHO_00602</name>
</gene>
<evidence type="ECO:0000313" key="6">
    <source>
        <dbReference type="Proteomes" id="UP000033220"/>
    </source>
</evidence>
<evidence type="ECO:0000259" key="4">
    <source>
        <dbReference type="Pfam" id="PF02782"/>
    </source>
</evidence>
<dbReference type="GO" id="GO:0019563">
    <property type="term" value="P:glycerol catabolic process"/>
    <property type="evidence" value="ECO:0007669"/>
    <property type="project" value="TreeGrafter"/>
</dbReference>
<dbReference type="PATRIC" id="fig|1150469.3.peg.703"/>
<comment type="similarity">
    <text evidence="1">Belongs to the FGGY kinase family.</text>
</comment>
<evidence type="ECO:0000256" key="2">
    <source>
        <dbReference type="ARBA" id="ARBA00022679"/>
    </source>
</evidence>
<proteinExistence type="inferred from homology"/>
<dbReference type="STRING" id="1150469.RSPPHO_00602"/>
<dbReference type="SUPFAM" id="SSF53067">
    <property type="entry name" value="Actin-like ATPase domain"/>
    <property type="match status" value="1"/>
</dbReference>
<protein>
    <submittedName>
        <fullName evidence="5">Carbohydrate kinase, FGGY</fullName>
        <ecNumber evidence="5">2.7.1.30</ecNumber>
    </submittedName>
</protein>
<evidence type="ECO:0000256" key="1">
    <source>
        <dbReference type="ARBA" id="ARBA00009156"/>
    </source>
</evidence>
<reference evidence="5 6" key="1">
    <citation type="submission" date="2012-02" db="EMBL/GenBank/DDBJ databases">
        <title>Shotgun genome sequence of Phaeospirillum photometricum DSM 122.</title>
        <authorList>
            <person name="Duquesne K."/>
            <person name="Sturgis J."/>
        </authorList>
    </citation>
    <scope>NUCLEOTIDE SEQUENCE [LARGE SCALE GENOMIC DNA]</scope>
    <source>
        <strain evidence="6">DSM122</strain>
    </source>
</reference>
<accession>H6SPV8</accession>
<feature type="domain" description="Carbohydrate kinase FGGY C-terminal" evidence="4">
    <location>
        <begin position="8"/>
        <end position="107"/>
    </location>
</feature>
<keyword evidence="6" id="KW-1185">Reference proteome</keyword>
<dbReference type="InterPro" id="IPR018485">
    <property type="entry name" value="FGGY_C"/>
</dbReference>
<dbReference type="GO" id="GO:0004370">
    <property type="term" value="F:glycerol kinase activity"/>
    <property type="evidence" value="ECO:0007669"/>
    <property type="project" value="UniProtKB-EC"/>
</dbReference>
<dbReference type="Gene3D" id="3.30.420.40">
    <property type="match status" value="1"/>
</dbReference>
<dbReference type="PROSITE" id="PS00445">
    <property type="entry name" value="FGGY_KINASES_2"/>
    <property type="match status" value="1"/>
</dbReference>
<dbReference type="PANTHER" id="PTHR10196">
    <property type="entry name" value="SUGAR KINASE"/>
    <property type="match status" value="1"/>
</dbReference>
<dbReference type="EMBL" id="HE663493">
    <property type="protein sequence ID" value="CCG07228.1"/>
    <property type="molecule type" value="Genomic_DNA"/>
</dbReference>
<dbReference type="InterPro" id="IPR043129">
    <property type="entry name" value="ATPase_NBD"/>
</dbReference>
<dbReference type="EC" id="2.7.1.30" evidence="5"/>
<dbReference type="eggNOG" id="COG0554">
    <property type="taxonomic scope" value="Bacteria"/>
</dbReference>
<dbReference type="InterPro" id="IPR018483">
    <property type="entry name" value="Carb_kinase_FGGY_CS"/>
</dbReference>
<keyword evidence="3 5" id="KW-0418">Kinase</keyword>
<dbReference type="KEGG" id="rpm:RSPPHO_00602"/>
<organism evidence="5 6">
    <name type="scientific">Pararhodospirillum photometricum DSM 122</name>
    <dbReference type="NCBI Taxonomy" id="1150469"/>
    <lineage>
        <taxon>Bacteria</taxon>
        <taxon>Pseudomonadati</taxon>
        <taxon>Pseudomonadota</taxon>
        <taxon>Alphaproteobacteria</taxon>
        <taxon>Rhodospirillales</taxon>
        <taxon>Rhodospirillaceae</taxon>
        <taxon>Pararhodospirillum</taxon>
    </lineage>
</organism>
<dbReference type="Proteomes" id="UP000033220">
    <property type="component" value="Chromosome DSM 122"/>
</dbReference>
<dbReference type="GO" id="GO:0005829">
    <property type="term" value="C:cytosol"/>
    <property type="evidence" value="ECO:0007669"/>
    <property type="project" value="TreeGrafter"/>
</dbReference>
<dbReference type="PANTHER" id="PTHR10196:SF78">
    <property type="entry name" value="GLYCEROL KINASE"/>
    <property type="match status" value="1"/>
</dbReference>
<evidence type="ECO:0000313" key="5">
    <source>
        <dbReference type="EMBL" id="CCG07228.1"/>
    </source>
</evidence>
<dbReference type="HOGENOM" id="CLU_009281_8_1_5"/>
<evidence type="ECO:0000256" key="3">
    <source>
        <dbReference type="ARBA" id="ARBA00022777"/>
    </source>
</evidence>
<keyword evidence="2 5" id="KW-0808">Transferase</keyword>
<sequence length="154" mass="16221">MCPPSPAWAAPYWDPLARGAIFGLARDTGVAELVRAALESVCYQSVDLLDAMAADGLPRPPVVRVDGGMAANTWMLGFLADILGVAVERPAETETTARGAAILAALSLGLISSLTDASWAWQGEARFEPTLSSAERAPLVAGWRKAVSRVRETA</sequence>
<dbReference type="AlphaFoldDB" id="H6SPV8"/>